<gene>
    <name evidence="1" type="ORF">QAD02_016250</name>
</gene>
<reference evidence="1" key="1">
    <citation type="submission" date="2023-04" db="EMBL/GenBank/DDBJ databases">
        <title>A chromosome-level genome assembly of the parasitoid wasp Eretmocerus hayati.</title>
        <authorList>
            <person name="Zhong Y."/>
            <person name="Liu S."/>
            <person name="Liu Y."/>
        </authorList>
    </citation>
    <scope>NUCLEOTIDE SEQUENCE</scope>
    <source>
        <strain evidence="1">ZJU_SS_LIU_2023</strain>
    </source>
</reference>
<organism evidence="1 2">
    <name type="scientific">Eretmocerus hayati</name>
    <dbReference type="NCBI Taxonomy" id="131215"/>
    <lineage>
        <taxon>Eukaryota</taxon>
        <taxon>Metazoa</taxon>
        <taxon>Ecdysozoa</taxon>
        <taxon>Arthropoda</taxon>
        <taxon>Hexapoda</taxon>
        <taxon>Insecta</taxon>
        <taxon>Pterygota</taxon>
        <taxon>Neoptera</taxon>
        <taxon>Endopterygota</taxon>
        <taxon>Hymenoptera</taxon>
        <taxon>Apocrita</taxon>
        <taxon>Proctotrupomorpha</taxon>
        <taxon>Chalcidoidea</taxon>
        <taxon>Aphelinidae</taxon>
        <taxon>Aphelininae</taxon>
        <taxon>Eretmocerus</taxon>
    </lineage>
</organism>
<evidence type="ECO:0000313" key="1">
    <source>
        <dbReference type="EMBL" id="KAJ8680463.1"/>
    </source>
</evidence>
<protein>
    <submittedName>
        <fullName evidence="1">Uncharacterized protein</fullName>
    </submittedName>
</protein>
<evidence type="ECO:0000313" key="2">
    <source>
        <dbReference type="Proteomes" id="UP001239111"/>
    </source>
</evidence>
<dbReference type="EMBL" id="CM056742">
    <property type="protein sequence ID" value="KAJ8680463.1"/>
    <property type="molecule type" value="Genomic_DNA"/>
</dbReference>
<accession>A0ACC2PBK0</accession>
<comment type="caution">
    <text evidence="1">The sequence shown here is derived from an EMBL/GenBank/DDBJ whole genome shotgun (WGS) entry which is preliminary data.</text>
</comment>
<dbReference type="Proteomes" id="UP001239111">
    <property type="component" value="Chromosome 2"/>
</dbReference>
<sequence length="471" mass="53107">MSFSELNSLLKKYGQEHLLEFWNEISTEEREYLIEDIARVNLPQVMSYFDRASKSDSEKKLLDEKLKPVPNDVFESVENCTSDKILMYEEIGLKEIANGRVAVVSLAGGQGTRLGVDFPKGMYDIGLPSKRSLFHIQALRIRRLQNLAKAKYELSKGISWYIMTSDATHDATLSYFEENDYFNLDKSRVIMFKQSTLPCLTFDGKIILDEKHKISRAPDGNGGFYVALKKEGILDDMKSHKINSVHVFSVDNALVRVADPVFVGYCISRSADCGVKVLKKRSEDECVGVVCQVDGLYSVVEYSEISPATAKLRDAKGQLLYNAGNICNHYFTHSFLENVSEKYGECLDLHIAKKKISFIDTNGKKCKPSAPNGIKMEKFIFDSFKYSQNFAVWEVLREEEFCALKNPDSAGVDCPSDARRYVLDLHKQWLLSAGATSVEGDVEVCPLLSYRGEDLTQRAKNKSLKGPICLM</sequence>
<name>A0ACC2PBK0_9HYME</name>
<keyword evidence="2" id="KW-1185">Reference proteome</keyword>
<proteinExistence type="predicted"/>